<reference evidence="3" key="1">
    <citation type="journal article" date="2020" name="Stud. Mycol.">
        <title>101 Dothideomycetes genomes: a test case for predicting lifestyles and emergence of pathogens.</title>
        <authorList>
            <person name="Haridas S."/>
            <person name="Albert R."/>
            <person name="Binder M."/>
            <person name="Bloem J."/>
            <person name="Labutti K."/>
            <person name="Salamov A."/>
            <person name="Andreopoulos B."/>
            <person name="Baker S."/>
            <person name="Barry K."/>
            <person name="Bills G."/>
            <person name="Bluhm B."/>
            <person name="Cannon C."/>
            <person name="Castanera R."/>
            <person name="Culley D."/>
            <person name="Daum C."/>
            <person name="Ezra D."/>
            <person name="Gonzalez J."/>
            <person name="Henrissat B."/>
            <person name="Kuo A."/>
            <person name="Liang C."/>
            <person name="Lipzen A."/>
            <person name="Lutzoni F."/>
            <person name="Magnuson J."/>
            <person name="Mondo S."/>
            <person name="Nolan M."/>
            <person name="Ohm R."/>
            <person name="Pangilinan J."/>
            <person name="Park H.-J."/>
            <person name="Ramirez L."/>
            <person name="Alfaro M."/>
            <person name="Sun H."/>
            <person name="Tritt A."/>
            <person name="Yoshinaga Y."/>
            <person name="Zwiers L.-H."/>
            <person name="Turgeon B."/>
            <person name="Goodwin S."/>
            <person name="Spatafora J."/>
            <person name="Crous P."/>
            <person name="Grigoriev I."/>
        </authorList>
    </citation>
    <scope>NUCLEOTIDE SEQUENCE</scope>
    <source>
        <strain evidence="3">CBS 122681</strain>
    </source>
</reference>
<gene>
    <name evidence="3" type="ORF">K491DRAFT_668457</name>
</gene>
<name>A0A6A6SRT1_9PLEO</name>
<feature type="domain" description="Alcohol dehydrogenase-like C-terminal" evidence="1">
    <location>
        <begin position="197"/>
        <end position="328"/>
    </location>
</feature>
<dbReference type="CDD" id="cd05188">
    <property type="entry name" value="MDR"/>
    <property type="match status" value="1"/>
</dbReference>
<dbReference type="PANTHER" id="PTHR43677">
    <property type="entry name" value="SHORT-CHAIN DEHYDROGENASE/REDUCTASE"/>
    <property type="match status" value="1"/>
</dbReference>
<evidence type="ECO:0000259" key="1">
    <source>
        <dbReference type="Pfam" id="PF00107"/>
    </source>
</evidence>
<dbReference type="InterPro" id="IPR013149">
    <property type="entry name" value="ADH-like_C"/>
</dbReference>
<dbReference type="Gene3D" id="3.90.180.10">
    <property type="entry name" value="Medium-chain alcohol dehydrogenases, catalytic domain"/>
    <property type="match status" value="1"/>
</dbReference>
<dbReference type="Gene3D" id="3.40.50.720">
    <property type="entry name" value="NAD(P)-binding Rossmann-like Domain"/>
    <property type="match status" value="1"/>
</dbReference>
<dbReference type="OrthoDB" id="5407715at2759"/>
<feature type="domain" description="Alcohol dehydrogenase-like N-terminal" evidence="2">
    <location>
        <begin position="35"/>
        <end position="147"/>
    </location>
</feature>
<organism evidence="3 4">
    <name type="scientific">Lophiostoma macrostomum CBS 122681</name>
    <dbReference type="NCBI Taxonomy" id="1314788"/>
    <lineage>
        <taxon>Eukaryota</taxon>
        <taxon>Fungi</taxon>
        <taxon>Dikarya</taxon>
        <taxon>Ascomycota</taxon>
        <taxon>Pezizomycotina</taxon>
        <taxon>Dothideomycetes</taxon>
        <taxon>Pleosporomycetidae</taxon>
        <taxon>Pleosporales</taxon>
        <taxon>Lophiostomataceae</taxon>
        <taxon>Lophiostoma</taxon>
    </lineage>
</organism>
<dbReference type="GO" id="GO:0005739">
    <property type="term" value="C:mitochondrion"/>
    <property type="evidence" value="ECO:0007669"/>
    <property type="project" value="TreeGrafter"/>
</dbReference>
<dbReference type="InterPro" id="IPR013154">
    <property type="entry name" value="ADH-like_N"/>
</dbReference>
<dbReference type="InterPro" id="IPR036291">
    <property type="entry name" value="NAD(P)-bd_dom_sf"/>
</dbReference>
<dbReference type="SUPFAM" id="SSF50129">
    <property type="entry name" value="GroES-like"/>
    <property type="match status" value="1"/>
</dbReference>
<dbReference type="EMBL" id="MU004481">
    <property type="protein sequence ID" value="KAF2649737.1"/>
    <property type="molecule type" value="Genomic_DNA"/>
</dbReference>
<evidence type="ECO:0000313" key="4">
    <source>
        <dbReference type="Proteomes" id="UP000799324"/>
    </source>
</evidence>
<dbReference type="SUPFAM" id="SSF51735">
    <property type="entry name" value="NAD(P)-binding Rossmann-fold domains"/>
    <property type="match status" value="1"/>
</dbReference>
<dbReference type="Pfam" id="PF00107">
    <property type="entry name" value="ADH_zinc_N"/>
    <property type="match status" value="1"/>
</dbReference>
<dbReference type="InterPro" id="IPR051397">
    <property type="entry name" value="Zn-ADH-like_protein"/>
</dbReference>
<evidence type="ECO:0000259" key="2">
    <source>
        <dbReference type="Pfam" id="PF08240"/>
    </source>
</evidence>
<dbReference type="PANTHER" id="PTHR43677:SF4">
    <property type="entry name" value="QUINONE OXIDOREDUCTASE-LIKE PROTEIN 2"/>
    <property type="match status" value="1"/>
</dbReference>
<dbReference type="Pfam" id="PF08240">
    <property type="entry name" value="ADH_N"/>
    <property type="match status" value="1"/>
</dbReference>
<dbReference type="Proteomes" id="UP000799324">
    <property type="component" value="Unassembled WGS sequence"/>
</dbReference>
<evidence type="ECO:0000313" key="3">
    <source>
        <dbReference type="EMBL" id="KAF2649737.1"/>
    </source>
</evidence>
<protein>
    <submittedName>
        <fullName evidence="3">Alcohol dehydrogenase</fullName>
    </submittedName>
</protein>
<proteinExistence type="predicted"/>
<dbReference type="AlphaFoldDB" id="A0A6A6SRT1"/>
<sequence>MAAPTLPKTHQALVQATYASPFELQTVPTPEVRHGDAIIKIIVSGVVSYAKQVYDGTRKYPYPTPIVPGTSAIGRVAALGPDSTALSIGQLVLVDGVIRSRDDPSDIFLHGLHEGGRPGSRKLIREVWRDGTWAEYCSVPLEAVFALNESRLISEMGYSMADLATLARYVVPFGGLKDINVSAGETVIVAPATGAFGGGAVQVAVAMGARVIAMGRQESKLMDLKTHFGEKVEVVRITGDVDKDTEQLLKSSRSPIDAYFDVSPPEAIKSTHIKSCIQAVRVKGMVALMGGLHADVPTPLGVIMRKNLTVKGAWMYEREHVIAFLKMLEAGNVRVGELGGLRKVGEFEFAEWNKALDLASERNEWNSFVVIRPSND</sequence>
<dbReference type="InterPro" id="IPR011032">
    <property type="entry name" value="GroES-like_sf"/>
</dbReference>
<keyword evidence="4" id="KW-1185">Reference proteome</keyword>
<dbReference type="GO" id="GO:0016491">
    <property type="term" value="F:oxidoreductase activity"/>
    <property type="evidence" value="ECO:0007669"/>
    <property type="project" value="TreeGrafter"/>
</dbReference>
<accession>A0A6A6SRT1</accession>